<gene>
    <name evidence="1" type="ORF">CDL15_Pgr012396</name>
</gene>
<organism evidence="1 2">
    <name type="scientific">Punica granatum</name>
    <name type="common">Pomegranate</name>
    <dbReference type="NCBI Taxonomy" id="22663"/>
    <lineage>
        <taxon>Eukaryota</taxon>
        <taxon>Viridiplantae</taxon>
        <taxon>Streptophyta</taxon>
        <taxon>Embryophyta</taxon>
        <taxon>Tracheophyta</taxon>
        <taxon>Spermatophyta</taxon>
        <taxon>Magnoliopsida</taxon>
        <taxon>eudicotyledons</taxon>
        <taxon>Gunneridae</taxon>
        <taxon>Pentapetalae</taxon>
        <taxon>rosids</taxon>
        <taxon>malvids</taxon>
        <taxon>Myrtales</taxon>
        <taxon>Lythraceae</taxon>
        <taxon>Punica</taxon>
    </lineage>
</organism>
<name>A0A218W1T0_PUNGR</name>
<accession>A0A218W1T0</accession>
<dbReference type="Proteomes" id="UP000197138">
    <property type="component" value="Unassembled WGS sequence"/>
</dbReference>
<protein>
    <submittedName>
        <fullName evidence="1">Uncharacterized protein</fullName>
    </submittedName>
</protein>
<evidence type="ECO:0000313" key="1">
    <source>
        <dbReference type="EMBL" id="OWM66804.1"/>
    </source>
</evidence>
<reference evidence="2" key="1">
    <citation type="journal article" date="2017" name="Plant J.">
        <title>The pomegranate (Punica granatum L.) genome and the genomics of punicalagin biosynthesis.</title>
        <authorList>
            <person name="Qin G."/>
            <person name="Xu C."/>
            <person name="Ming R."/>
            <person name="Tang H."/>
            <person name="Guyot R."/>
            <person name="Kramer E.M."/>
            <person name="Hu Y."/>
            <person name="Yi X."/>
            <person name="Qi Y."/>
            <person name="Xu X."/>
            <person name="Gao Z."/>
            <person name="Pan H."/>
            <person name="Jian J."/>
            <person name="Tian Y."/>
            <person name="Yue Z."/>
            <person name="Xu Y."/>
        </authorList>
    </citation>
    <scope>NUCLEOTIDE SEQUENCE [LARGE SCALE GENOMIC DNA]</scope>
    <source>
        <strain evidence="2">cv. Dabenzi</strain>
    </source>
</reference>
<dbReference type="AlphaFoldDB" id="A0A218W1T0"/>
<dbReference type="EMBL" id="MTKT01005532">
    <property type="protein sequence ID" value="OWM66804.1"/>
    <property type="molecule type" value="Genomic_DNA"/>
</dbReference>
<comment type="caution">
    <text evidence="1">The sequence shown here is derived from an EMBL/GenBank/DDBJ whole genome shotgun (WGS) entry which is preliminary data.</text>
</comment>
<evidence type="ECO:0000313" key="2">
    <source>
        <dbReference type="Proteomes" id="UP000197138"/>
    </source>
</evidence>
<proteinExistence type="predicted"/>
<sequence>MIVVVVCSQSYRVDSYSPAKITENRVCPGNWPNWAVFRSKFTTVDSNRILMQGQWLPTPNSPPEVSVVVDFRKESRIDLICKRTARTVRNFDLIVQSGCFFVLG</sequence>